<dbReference type="GO" id="GO:0042128">
    <property type="term" value="P:nitrate assimilation"/>
    <property type="evidence" value="ECO:0007669"/>
    <property type="project" value="UniProtKB-KW"/>
</dbReference>
<keyword evidence="3 7" id="KW-0812">Transmembrane</keyword>
<evidence type="ECO:0000256" key="6">
    <source>
        <dbReference type="ARBA" id="ARBA00023136"/>
    </source>
</evidence>
<protein>
    <submittedName>
        <fullName evidence="9">MFS transporter, NNP family, nitrate/nitrite transporter</fullName>
    </submittedName>
</protein>
<dbReference type="InterPro" id="IPR044772">
    <property type="entry name" value="NO3_transporter"/>
</dbReference>
<dbReference type="Gene3D" id="1.20.1250.20">
    <property type="entry name" value="MFS general substrate transporter like domains"/>
    <property type="match status" value="1"/>
</dbReference>
<evidence type="ECO:0000313" key="10">
    <source>
        <dbReference type="Proteomes" id="UP000323502"/>
    </source>
</evidence>
<accession>A0A1G7G758</accession>
<gene>
    <name evidence="9" type="ORF">SAMN05216557_101735</name>
</gene>
<dbReference type="PROSITE" id="PS50850">
    <property type="entry name" value="MFS"/>
    <property type="match status" value="1"/>
</dbReference>
<dbReference type="InterPro" id="IPR011701">
    <property type="entry name" value="MFS"/>
</dbReference>
<evidence type="ECO:0000256" key="2">
    <source>
        <dbReference type="ARBA" id="ARBA00008432"/>
    </source>
</evidence>
<keyword evidence="5" id="KW-0534">Nitrate assimilation</keyword>
<feature type="transmembrane region" description="Helical" evidence="7">
    <location>
        <begin position="112"/>
        <end position="130"/>
    </location>
</feature>
<evidence type="ECO:0000259" key="8">
    <source>
        <dbReference type="PROSITE" id="PS50850"/>
    </source>
</evidence>
<sequence length="433" mass="43946">MAAVLAAFSLSSAQGEARMATAYWKDDQARQAAGAGGFWASGHTPTLIAAFLYFDLAFMVWVLLGPLAPEIARSLMLTPAEKGLMVATPTLAGAILRVVNGLLVDRIGPKRAGAISQVIVIVGLAVAWAFGVTSFAGTLALGVVLGFAGASFAIALPLASRWYPPEHQGKAMGLAGMGNSGTVLAALFAPALAELFGWNAVLGLACIPLSIVLVVYLLMARDAPNAPPPRSLVEYMSPLRQADAWWLMGFYAVTFGGFVGLAASLPIYFTDAFGLSTVQAGYATAGCVFAGSLVRPMGGAMADAIGGVKALTGVFAVAALALVGVALAGSFTAALACFVLGMLALGTGNGAVFQLVPQRFAAEIGVMTGLVGMAGGVGGFYLASSLGLAKQMTGSFAPGFLIFAALAVAALAGLTLVKRGWRASWGTAAGVRI</sequence>
<organism evidence="9 10">
    <name type="scientific">Sphingomonas carotinifaciens</name>
    <dbReference type="NCBI Taxonomy" id="1166323"/>
    <lineage>
        <taxon>Bacteria</taxon>
        <taxon>Pseudomonadati</taxon>
        <taxon>Pseudomonadota</taxon>
        <taxon>Alphaproteobacteria</taxon>
        <taxon>Sphingomonadales</taxon>
        <taxon>Sphingomonadaceae</taxon>
        <taxon>Sphingomonas</taxon>
    </lineage>
</organism>
<dbReference type="AlphaFoldDB" id="A0A1G7G758"/>
<keyword evidence="4 7" id="KW-1133">Transmembrane helix</keyword>
<evidence type="ECO:0000256" key="3">
    <source>
        <dbReference type="ARBA" id="ARBA00022692"/>
    </source>
</evidence>
<feature type="transmembrane region" description="Helical" evidence="7">
    <location>
        <begin position="360"/>
        <end position="383"/>
    </location>
</feature>
<evidence type="ECO:0000256" key="4">
    <source>
        <dbReference type="ARBA" id="ARBA00022989"/>
    </source>
</evidence>
<feature type="transmembrane region" description="Helical" evidence="7">
    <location>
        <begin position="47"/>
        <end position="68"/>
    </location>
</feature>
<dbReference type="GO" id="GO:0015112">
    <property type="term" value="F:nitrate transmembrane transporter activity"/>
    <property type="evidence" value="ECO:0007669"/>
    <property type="project" value="InterPro"/>
</dbReference>
<feature type="transmembrane region" description="Helical" evidence="7">
    <location>
        <begin position="245"/>
        <end position="269"/>
    </location>
</feature>
<keyword evidence="10" id="KW-1185">Reference proteome</keyword>
<keyword evidence="6 7" id="KW-0472">Membrane</keyword>
<dbReference type="GO" id="GO:0016020">
    <property type="term" value="C:membrane"/>
    <property type="evidence" value="ECO:0007669"/>
    <property type="project" value="UniProtKB-SubCell"/>
</dbReference>
<evidence type="ECO:0000256" key="5">
    <source>
        <dbReference type="ARBA" id="ARBA00023063"/>
    </source>
</evidence>
<feature type="transmembrane region" description="Helical" evidence="7">
    <location>
        <begin position="333"/>
        <end position="353"/>
    </location>
</feature>
<dbReference type="EMBL" id="FNBI01000001">
    <property type="protein sequence ID" value="SDE83869.1"/>
    <property type="molecule type" value="Genomic_DNA"/>
</dbReference>
<proteinExistence type="inferred from homology"/>
<reference evidence="9 10" key="1">
    <citation type="submission" date="2016-10" db="EMBL/GenBank/DDBJ databases">
        <authorList>
            <person name="Varghese N."/>
            <person name="Submissions S."/>
        </authorList>
    </citation>
    <scope>NUCLEOTIDE SEQUENCE [LARGE SCALE GENOMIC DNA]</scope>
    <source>
        <strain evidence="9 10">S7-754</strain>
    </source>
</reference>
<feature type="domain" description="Major facilitator superfamily (MFS) profile" evidence="8">
    <location>
        <begin position="45"/>
        <end position="422"/>
    </location>
</feature>
<evidence type="ECO:0000256" key="1">
    <source>
        <dbReference type="ARBA" id="ARBA00004141"/>
    </source>
</evidence>
<comment type="similarity">
    <text evidence="2">Belongs to the major facilitator superfamily. Nitrate/nitrite porter (TC 2.A.1.8) family.</text>
</comment>
<dbReference type="SUPFAM" id="SSF103473">
    <property type="entry name" value="MFS general substrate transporter"/>
    <property type="match status" value="1"/>
</dbReference>
<evidence type="ECO:0000256" key="7">
    <source>
        <dbReference type="SAM" id="Phobius"/>
    </source>
</evidence>
<dbReference type="PANTHER" id="PTHR23515">
    <property type="entry name" value="HIGH-AFFINITY NITRATE TRANSPORTER 2.3"/>
    <property type="match status" value="1"/>
</dbReference>
<feature type="transmembrane region" description="Helical" evidence="7">
    <location>
        <begin position="136"/>
        <end position="159"/>
    </location>
</feature>
<dbReference type="InterPro" id="IPR020846">
    <property type="entry name" value="MFS_dom"/>
</dbReference>
<feature type="transmembrane region" description="Helical" evidence="7">
    <location>
        <begin position="306"/>
        <end position="327"/>
    </location>
</feature>
<feature type="transmembrane region" description="Helical" evidence="7">
    <location>
        <begin position="395"/>
        <end position="417"/>
    </location>
</feature>
<name>A0A1G7G758_9SPHN</name>
<feature type="transmembrane region" description="Helical" evidence="7">
    <location>
        <begin position="275"/>
        <end position="294"/>
    </location>
</feature>
<dbReference type="Pfam" id="PF07690">
    <property type="entry name" value="MFS_1"/>
    <property type="match status" value="1"/>
</dbReference>
<dbReference type="CDD" id="cd17341">
    <property type="entry name" value="MFS_NRT2_like"/>
    <property type="match status" value="1"/>
</dbReference>
<dbReference type="InterPro" id="IPR036259">
    <property type="entry name" value="MFS_trans_sf"/>
</dbReference>
<comment type="subcellular location">
    <subcellularLocation>
        <location evidence="1">Membrane</location>
        <topology evidence="1">Multi-pass membrane protein</topology>
    </subcellularLocation>
</comment>
<feature type="transmembrane region" description="Helical" evidence="7">
    <location>
        <begin position="171"/>
        <end position="192"/>
    </location>
</feature>
<dbReference type="Proteomes" id="UP000323502">
    <property type="component" value="Unassembled WGS sequence"/>
</dbReference>
<feature type="transmembrane region" description="Helical" evidence="7">
    <location>
        <begin position="198"/>
        <end position="220"/>
    </location>
</feature>
<evidence type="ECO:0000313" key="9">
    <source>
        <dbReference type="EMBL" id="SDE83869.1"/>
    </source>
</evidence>